<dbReference type="AlphaFoldDB" id="A0ABC8UC82"/>
<gene>
    <name evidence="2" type="ORF">ILEXP_LOCUS47045</name>
</gene>
<feature type="chain" id="PRO_5044892990" evidence="1">
    <location>
        <begin position="21"/>
        <end position="143"/>
    </location>
</feature>
<dbReference type="Proteomes" id="UP001642360">
    <property type="component" value="Unassembled WGS sequence"/>
</dbReference>
<dbReference type="EMBL" id="CAUOFW020006980">
    <property type="protein sequence ID" value="CAK9177177.1"/>
    <property type="molecule type" value="Genomic_DNA"/>
</dbReference>
<proteinExistence type="predicted"/>
<evidence type="ECO:0000256" key="1">
    <source>
        <dbReference type="SAM" id="SignalP"/>
    </source>
</evidence>
<accession>A0ABC8UC82</accession>
<feature type="signal peptide" evidence="1">
    <location>
        <begin position="1"/>
        <end position="20"/>
    </location>
</feature>
<evidence type="ECO:0000313" key="3">
    <source>
        <dbReference type="Proteomes" id="UP001642360"/>
    </source>
</evidence>
<keyword evidence="3" id="KW-1185">Reference proteome</keyword>
<organism evidence="2 3">
    <name type="scientific">Ilex paraguariensis</name>
    <name type="common">yerba mate</name>
    <dbReference type="NCBI Taxonomy" id="185542"/>
    <lineage>
        <taxon>Eukaryota</taxon>
        <taxon>Viridiplantae</taxon>
        <taxon>Streptophyta</taxon>
        <taxon>Embryophyta</taxon>
        <taxon>Tracheophyta</taxon>
        <taxon>Spermatophyta</taxon>
        <taxon>Magnoliopsida</taxon>
        <taxon>eudicotyledons</taxon>
        <taxon>Gunneridae</taxon>
        <taxon>Pentapetalae</taxon>
        <taxon>asterids</taxon>
        <taxon>campanulids</taxon>
        <taxon>Aquifoliales</taxon>
        <taxon>Aquifoliaceae</taxon>
        <taxon>Ilex</taxon>
    </lineage>
</organism>
<sequence length="143" mass="15537">MNNILTRCGSWVLLIGGSTGTMLEALQVVGDGHGGPLGESFEEDNGYIAPSYDGEPSSGNRLKMKLKEFHKSTSSFTALDRNYLTPFFTTQNGDEEEQVCCGCSTDFSISGALPLTGRMLLQQDQSEMPTARLKKMVICDSRA</sequence>
<name>A0ABC8UC82_9AQUA</name>
<protein>
    <submittedName>
        <fullName evidence="2">Uncharacterized protein</fullName>
    </submittedName>
</protein>
<reference evidence="2 3" key="1">
    <citation type="submission" date="2024-02" db="EMBL/GenBank/DDBJ databases">
        <authorList>
            <person name="Vignale AGUSTIN F."/>
            <person name="Sosa J E."/>
            <person name="Modenutti C."/>
        </authorList>
    </citation>
    <scope>NUCLEOTIDE SEQUENCE [LARGE SCALE GENOMIC DNA]</scope>
</reference>
<comment type="caution">
    <text evidence="2">The sequence shown here is derived from an EMBL/GenBank/DDBJ whole genome shotgun (WGS) entry which is preliminary data.</text>
</comment>
<keyword evidence="1" id="KW-0732">Signal</keyword>
<evidence type="ECO:0000313" key="2">
    <source>
        <dbReference type="EMBL" id="CAK9177177.1"/>
    </source>
</evidence>